<dbReference type="EMBL" id="JAUKUA010000001">
    <property type="protein sequence ID" value="KAK0731471.1"/>
    <property type="molecule type" value="Genomic_DNA"/>
</dbReference>
<reference evidence="1" key="1">
    <citation type="submission" date="2023-06" db="EMBL/GenBank/DDBJ databases">
        <title>Genome-scale phylogeny and comparative genomics of the fungal order Sordariales.</title>
        <authorList>
            <consortium name="Lawrence Berkeley National Laboratory"/>
            <person name="Hensen N."/>
            <person name="Bonometti L."/>
            <person name="Westerberg I."/>
            <person name="Brannstrom I.O."/>
            <person name="Guillou S."/>
            <person name="Cros-Aarteil S."/>
            <person name="Calhoun S."/>
            <person name="Haridas S."/>
            <person name="Kuo A."/>
            <person name="Mondo S."/>
            <person name="Pangilinan J."/>
            <person name="Riley R."/>
            <person name="Labutti K."/>
            <person name="Andreopoulos B."/>
            <person name="Lipzen A."/>
            <person name="Chen C."/>
            <person name="Yanf M."/>
            <person name="Daum C."/>
            <person name="Ng V."/>
            <person name="Clum A."/>
            <person name="Steindorff A."/>
            <person name="Ohm R."/>
            <person name="Martin F."/>
            <person name="Silar P."/>
            <person name="Natvig D."/>
            <person name="Lalanne C."/>
            <person name="Gautier V."/>
            <person name="Ament-Velasquez S.L."/>
            <person name="Kruys A."/>
            <person name="Hutchinson M.I."/>
            <person name="Powell A.J."/>
            <person name="Barry K."/>
            <person name="Miller A.N."/>
            <person name="Grigoriev I.V."/>
            <person name="Debuchy R."/>
            <person name="Gladieux P."/>
            <person name="Thoren M.H."/>
            <person name="Johannesson H."/>
        </authorList>
    </citation>
    <scope>NUCLEOTIDE SEQUENCE</scope>
    <source>
        <strain evidence="1">SMH4607-1</strain>
    </source>
</reference>
<sequence length="76" mass="8203">MAWRKRSTIVSLRNAYHLGSFCLNGFCLLFLATPVLACRDYRGFSSSAVLIAKIVGVRARRHGGSSQRAAADGCVA</sequence>
<comment type="caution">
    <text evidence="1">The sequence shown here is derived from an EMBL/GenBank/DDBJ whole genome shotgun (WGS) entry which is preliminary data.</text>
</comment>
<name>A0AA40BC73_9PEZI</name>
<proteinExistence type="predicted"/>
<keyword evidence="2" id="KW-1185">Reference proteome</keyword>
<evidence type="ECO:0000313" key="2">
    <source>
        <dbReference type="Proteomes" id="UP001172102"/>
    </source>
</evidence>
<accession>A0AA40BC73</accession>
<organism evidence="1 2">
    <name type="scientific">Lasiosphaeris hirsuta</name>
    <dbReference type="NCBI Taxonomy" id="260670"/>
    <lineage>
        <taxon>Eukaryota</taxon>
        <taxon>Fungi</taxon>
        <taxon>Dikarya</taxon>
        <taxon>Ascomycota</taxon>
        <taxon>Pezizomycotina</taxon>
        <taxon>Sordariomycetes</taxon>
        <taxon>Sordariomycetidae</taxon>
        <taxon>Sordariales</taxon>
        <taxon>Lasiosphaeriaceae</taxon>
        <taxon>Lasiosphaeris</taxon>
    </lineage>
</organism>
<dbReference type="Proteomes" id="UP001172102">
    <property type="component" value="Unassembled WGS sequence"/>
</dbReference>
<protein>
    <submittedName>
        <fullName evidence="1">Uncharacterized protein</fullName>
    </submittedName>
</protein>
<evidence type="ECO:0000313" key="1">
    <source>
        <dbReference type="EMBL" id="KAK0731471.1"/>
    </source>
</evidence>
<gene>
    <name evidence="1" type="ORF">B0H67DRAFT_74691</name>
</gene>
<dbReference type="AlphaFoldDB" id="A0AA40BC73"/>